<evidence type="ECO:0000256" key="1">
    <source>
        <dbReference type="SAM" id="MobiDB-lite"/>
    </source>
</evidence>
<feature type="compositionally biased region" description="Polar residues" evidence="1">
    <location>
        <begin position="308"/>
        <end position="319"/>
    </location>
</feature>
<feature type="region of interest" description="Disordered" evidence="1">
    <location>
        <begin position="469"/>
        <end position="493"/>
    </location>
</feature>
<feature type="compositionally biased region" description="Basic and acidic residues" evidence="1">
    <location>
        <begin position="61"/>
        <end position="73"/>
    </location>
</feature>
<sequence length="1070" mass="115437">MGTSDLNFYINKHRKAYEERLNREQQNQQGKPSEGEPGREVEKAPPSEVTNGGANEQPIETDSRSKNPNEEFSQHASQSDATRNSTREEHMNQGELLWEETNEVDADYLLVLKLNEALNGHVEPPSVVNENQWSSGSHARSAEKNEDAEDDVRKPDNSYVECLLGDNNYMPFCVNYNVGSAHMNQNPLPPGGRNRRGGHYVDHDEGGQMYGPYNLRSRSNRVNGLQSSNQSGGNGDDRYAPQLSGGNDDRRYSPHFSSAHEPLNISISSDDEEGEVQVKNVAAKSYLSQDDGVRSGSDVFYVHDENLSLTPRQGKPSGQGNLGRPVSTRGEDSKGEVTIVEGTTVGRTTVERTTVERTIGEGPREGRFSNKGAHHHEQGDPDVYIQTLRENGGEMIPRVMGNANNFSFQSVGAQSGGGGDPLPGQYNNCGGGLQVPKCTVEKAAYNLGDVYNDHFGFSNGGPFQPLQSAATEVGHPSGSSQHRGNYVDASPNDEYTDEGRYYAHYERMNLHGKEKEKNKLTIEGVYDVDAYGEGVHNGSLFPSRGRNRNGGKGAERAKNGEGEYYMAQVHGGNDVIPLEGEDLSGGAPSPYKARAKKSRRGERDTAQVESIHSDEGLSHGMVQPDGAPQMGYTMKSSGKPPTNEKIEDPYCCKGESYEAPTGRGLEVTHDDGLVLFKTGLGRRGEPQEGTNSPTMGGCNRGGRYPKSGLPYADVGGAITQGEPSPFGMLPFEKGNPVERSANGYLLNNAMMHMDDSAKVFAEMASMCAPAQKSSRGLPFESLHPGGGASAGPITSEGGLHSRTNEQTELFSGSHVKSSGRAFTLNQVEDNKNVILFHCKDGGLSEGAPHALPNYVEGGKSWSGAPRGMSNGQSGVYFHGEVSSSSSRCMVEPPPPRSEFLQRVEINRGADYQGKAEEKNKGEGPYGHVVNGMTPNRFSGSGHNKYFASGKSPVVYTLGEAQGGAAPDVYVIDEGTTSGEPHFTHGRSVYYNPMGGYRQGMIPNEDAHPVGDVQGESAGSVKVEEAEMEQVQRGGDANDNTTSAIDQCDEESANDEDLSVQQAIINSLIDL</sequence>
<dbReference type="OrthoDB" id="378840at2759"/>
<accession>A0A0J9TF83</accession>
<feature type="region of interest" description="Disordered" evidence="1">
    <location>
        <begin position="185"/>
        <end position="262"/>
    </location>
</feature>
<organism evidence="2 3">
    <name type="scientific">Plasmodium vivax Mauritania I</name>
    <dbReference type="NCBI Taxonomy" id="1035515"/>
    <lineage>
        <taxon>Eukaryota</taxon>
        <taxon>Sar</taxon>
        <taxon>Alveolata</taxon>
        <taxon>Apicomplexa</taxon>
        <taxon>Aconoidasida</taxon>
        <taxon>Haemosporida</taxon>
        <taxon>Plasmodiidae</taxon>
        <taxon>Plasmodium</taxon>
        <taxon>Plasmodium (Plasmodium)</taxon>
    </lineage>
</organism>
<feature type="compositionally biased region" description="Basic and acidic residues" evidence="1">
    <location>
        <begin position="33"/>
        <end position="45"/>
    </location>
</feature>
<feature type="region of interest" description="Disordered" evidence="1">
    <location>
        <begin position="122"/>
        <end position="154"/>
    </location>
</feature>
<feature type="compositionally biased region" description="Basic and acidic residues" evidence="1">
    <location>
        <begin position="140"/>
        <end position="154"/>
    </location>
</feature>
<feature type="region of interest" description="Disordered" evidence="1">
    <location>
        <begin position="680"/>
        <end position="699"/>
    </location>
</feature>
<dbReference type="AlphaFoldDB" id="A0A0J9TF83"/>
<feature type="compositionally biased region" description="Polar residues" evidence="1">
    <location>
        <begin position="128"/>
        <end position="138"/>
    </location>
</feature>
<feature type="region of interest" description="Disordered" evidence="1">
    <location>
        <begin position="308"/>
        <end position="333"/>
    </location>
</feature>
<feature type="compositionally biased region" description="Polar residues" evidence="1">
    <location>
        <begin position="74"/>
        <end position="84"/>
    </location>
</feature>
<feature type="region of interest" description="Disordered" evidence="1">
    <location>
        <begin position="360"/>
        <end position="379"/>
    </location>
</feature>
<dbReference type="EMBL" id="KQ235032">
    <property type="protein sequence ID" value="KMZ93746.1"/>
    <property type="molecule type" value="Genomic_DNA"/>
</dbReference>
<feature type="compositionally biased region" description="Basic and acidic residues" evidence="1">
    <location>
        <begin position="601"/>
        <end position="617"/>
    </location>
</feature>
<reference evidence="2 3" key="1">
    <citation type="submission" date="2011-08" db="EMBL/GenBank/DDBJ databases">
        <title>The Genome Sequence of Plasmodium vivax Mauritania I.</title>
        <authorList>
            <consortium name="The Broad Institute Genome Sequencing Platform"/>
            <consortium name="The Broad Institute Genome Sequencing Center for Infectious Disease"/>
            <person name="Neafsey D."/>
            <person name="Carlton J."/>
            <person name="Barnwell J."/>
            <person name="Collins W."/>
            <person name="Escalante A."/>
            <person name="Mullikin J."/>
            <person name="Saul A."/>
            <person name="Guigo R."/>
            <person name="Camara F."/>
            <person name="Young S.K."/>
            <person name="Zeng Q."/>
            <person name="Gargeya S."/>
            <person name="Fitzgerald M."/>
            <person name="Haas B."/>
            <person name="Abouelleil A."/>
            <person name="Alvarado L."/>
            <person name="Arachchi H.M."/>
            <person name="Berlin A."/>
            <person name="Brown A."/>
            <person name="Chapman S.B."/>
            <person name="Chen Z."/>
            <person name="Dunbar C."/>
            <person name="Freedman E."/>
            <person name="Gearin G."/>
            <person name="Gellesch M."/>
            <person name="Goldberg J."/>
            <person name="Griggs A."/>
            <person name="Gujja S."/>
            <person name="Heiman D."/>
            <person name="Howarth C."/>
            <person name="Larson L."/>
            <person name="Lui A."/>
            <person name="MacDonald P.J.P."/>
            <person name="Montmayeur A."/>
            <person name="Murphy C."/>
            <person name="Neiman D."/>
            <person name="Pearson M."/>
            <person name="Priest M."/>
            <person name="Roberts A."/>
            <person name="Saif S."/>
            <person name="Shea T."/>
            <person name="Shenoy N."/>
            <person name="Sisk P."/>
            <person name="Stolte C."/>
            <person name="Sykes S."/>
            <person name="Wortman J."/>
            <person name="Nusbaum C."/>
            <person name="Birren B."/>
        </authorList>
    </citation>
    <scope>NUCLEOTIDE SEQUENCE [LARGE SCALE GENOMIC DNA]</scope>
    <source>
        <strain evidence="2 3">Mauritania I</strain>
    </source>
</reference>
<feature type="compositionally biased region" description="Polar residues" evidence="1">
    <location>
        <begin position="48"/>
        <end position="60"/>
    </location>
</feature>
<name>A0A0J9TF83_PLAVI</name>
<feature type="region of interest" description="Disordered" evidence="1">
    <location>
        <begin position="577"/>
        <end position="621"/>
    </location>
</feature>
<protein>
    <submittedName>
        <fullName evidence="2">Uncharacterized protein</fullName>
    </submittedName>
</protein>
<feature type="region of interest" description="Disordered" evidence="1">
    <location>
        <begin position="774"/>
        <end position="800"/>
    </location>
</feature>
<dbReference type="Proteomes" id="UP000053776">
    <property type="component" value="Unassembled WGS sequence"/>
</dbReference>
<proteinExistence type="predicted"/>
<evidence type="ECO:0000313" key="2">
    <source>
        <dbReference type="EMBL" id="KMZ93746.1"/>
    </source>
</evidence>
<feature type="region of interest" description="Disordered" evidence="1">
    <location>
        <begin position="17"/>
        <end position="90"/>
    </location>
</feature>
<evidence type="ECO:0000313" key="3">
    <source>
        <dbReference type="Proteomes" id="UP000053776"/>
    </source>
</evidence>
<gene>
    <name evidence="2" type="ORF">PVMG_04999</name>
</gene>